<accession>A0A914BUU6</accession>
<name>A0A914BUU6_9BILA</name>
<dbReference type="AlphaFoldDB" id="A0A914BUU6"/>
<evidence type="ECO:0000256" key="2">
    <source>
        <dbReference type="SAM" id="Phobius"/>
    </source>
</evidence>
<dbReference type="WBParaSite" id="ACRNAN_Path_1045.g4006.t1">
    <property type="protein sequence ID" value="ACRNAN_Path_1045.g4006.t1"/>
    <property type="gene ID" value="ACRNAN_Path_1045.g4006"/>
</dbReference>
<evidence type="ECO:0000313" key="3">
    <source>
        <dbReference type="Proteomes" id="UP000887540"/>
    </source>
</evidence>
<dbReference type="Proteomes" id="UP000887540">
    <property type="component" value="Unplaced"/>
</dbReference>
<feature type="compositionally biased region" description="Low complexity" evidence="1">
    <location>
        <begin position="38"/>
        <end position="55"/>
    </location>
</feature>
<keyword evidence="2" id="KW-0472">Membrane</keyword>
<sequence length="134" mass="14883">MVIIKQLDQSNDYETIDDLPQAKNQPVKDIESSYSKINQSMKNHSSSKSSNPTKSALNTPLSNGRNDSNSSNGFENAVLRFYSKISPLKCFLFILLICILIIVAIVITVLVIIHKHPQESIMSTIRPTTTTTTS</sequence>
<keyword evidence="2" id="KW-1133">Transmembrane helix</keyword>
<organism evidence="3 4">
    <name type="scientific">Acrobeloides nanus</name>
    <dbReference type="NCBI Taxonomy" id="290746"/>
    <lineage>
        <taxon>Eukaryota</taxon>
        <taxon>Metazoa</taxon>
        <taxon>Ecdysozoa</taxon>
        <taxon>Nematoda</taxon>
        <taxon>Chromadorea</taxon>
        <taxon>Rhabditida</taxon>
        <taxon>Tylenchina</taxon>
        <taxon>Cephalobomorpha</taxon>
        <taxon>Cephaloboidea</taxon>
        <taxon>Cephalobidae</taxon>
        <taxon>Acrobeloides</taxon>
    </lineage>
</organism>
<feature type="transmembrane region" description="Helical" evidence="2">
    <location>
        <begin position="90"/>
        <end position="113"/>
    </location>
</feature>
<reference evidence="4" key="1">
    <citation type="submission" date="2022-11" db="UniProtKB">
        <authorList>
            <consortium name="WormBaseParasite"/>
        </authorList>
    </citation>
    <scope>IDENTIFICATION</scope>
</reference>
<evidence type="ECO:0000313" key="4">
    <source>
        <dbReference type="WBParaSite" id="ACRNAN_Path_1045.g4006.t1"/>
    </source>
</evidence>
<evidence type="ECO:0000256" key="1">
    <source>
        <dbReference type="SAM" id="MobiDB-lite"/>
    </source>
</evidence>
<proteinExistence type="predicted"/>
<keyword evidence="2" id="KW-0812">Transmembrane</keyword>
<keyword evidence="3" id="KW-1185">Reference proteome</keyword>
<protein>
    <submittedName>
        <fullName evidence="4">Uncharacterized protein</fullName>
    </submittedName>
</protein>
<feature type="region of interest" description="Disordered" evidence="1">
    <location>
        <begin position="38"/>
        <end position="70"/>
    </location>
</feature>